<dbReference type="InterPro" id="IPR000061">
    <property type="entry name" value="Surp"/>
</dbReference>
<proteinExistence type="predicted"/>
<dbReference type="OrthoDB" id="1073272at2759"/>
<dbReference type="GO" id="GO:0003723">
    <property type="term" value="F:RNA binding"/>
    <property type="evidence" value="ECO:0007669"/>
    <property type="project" value="InterPro"/>
</dbReference>
<evidence type="ECO:0000256" key="1">
    <source>
        <dbReference type="ARBA" id="ARBA00022664"/>
    </source>
</evidence>
<dbReference type="Gene3D" id="1.10.10.790">
    <property type="entry name" value="Surp module"/>
    <property type="match status" value="2"/>
</dbReference>
<dbReference type="SUPFAM" id="SSF109905">
    <property type="entry name" value="Surp module (SWAP domain)"/>
    <property type="match status" value="2"/>
</dbReference>
<dbReference type="SMART" id="SM00648">
    <property type="entry name" value="SWAP"/>
    <property type="match status" value="3"/>
</dbReference>
<evidence type="ECO:0000313" key="4">
    <source>
        <dbReference type="Proteomes" id="UP000886595"/>
    </source>
</evidence>
<organism evidence="3 4">
    <name type="scientific">Brassica carinata</name>
    <name type="common">Ethiopian mustard</name>
    <name type="synonym">Abyssinian cabbage</name>
    <dbReference type="NCBI Taxonomy" id="52824"/>
    <lineage>
        <taxon>Eukaryota</taxon>
        <taxon>Viridiplantae</taxon>
        <taxon>Streptophyta</taxon>
        <taxon>Embryophyta</taxon>
        <taxon>Tracheophyta</taxon>
        <taxon>Spermatophyta</taxon>
        <taxon>Magnoliopsida</taxon>
        <taxon>eudicotyledons</taxon>
        <taxon>Gunneridae</taxon>
        <taxon>Pentapetalae</taxon>
        <taxon>rosids</taxon>
        <taxon>malvids</taxon>
        <taxon>Brassicales</taxon>
        <taxon>Brassicaceae</taxon>
        <taxon>Brassiceae</taxon>
        <taxon>Brassica</taxon>
    </lineage>
</organism>
<dbReference type="PANTHER" id="PTHR15316">
    <property type="entry name" value="SPLICEOSOME ASSOCIATED PROTEIN 114/SWAP SPLICING FACTOR-RELATED"/>
    <property type="match status" value="1"/>
</dbReference>
<dbReference type="Proteomes" id="UP000886595">
    <property type="component" value="Unassembled WGS sequence"/>
</dbReference>
<protein>
    <recommendedName>
        <fullName evidence="2">SURP motif domain-containing protein</fullName>
    </recommendedName>
</protein>
<sequence length="606" mass="68564">MFTTQPEKTSFIEKVALLVSQKGLGIEKTLVALNKDNDKNLDFYGADGEEEPFSLLPTYSTLWSSSYSRPAGISLEDLYIMKLTAQFIARVIRPYLESLMRDGGGIMSLVLPSSVCWTRDDDYDEPELIDAPSSYEILEKQLTLKELGIIKLTAMFVARYGSGFRRDLMEVVSMNPLFEFLRSSDCKCSSFFTSLVRMNSNVIMPSDKLWYGDDCTASALEFFSRCLQLEKLENREETAAIDLHALLGGVDCFSHMSEQLYLAFAPQPERLSNMVKRRGCQLLTEFRKADQNLDGTDQPDAHTTTRDCEARPYRFESTLKFPAKGITVKELGVIMLTAQLVAQCGEHFRQGLRKFGFMIFGDRRHDFYCGILCAYSRVVRPCKRMKKSDAYTDTVLEVFSRFSNRKRRGIGLHDFAGVVDSFAHVEDEEYSVVAPAPVHVLMNMIPRTLRLPDTRLLPPFVVRYGTKFTGALARRVAETTQFEFMNPTSGRLAEVLKPYKKRDAFYQKKKRVACMNTVLEGFFGCLDRFQQEQEEAVGVASHGFVDVVDCFVSMDRVLTQHLIPPASQVHLRAYGQPSPPMDCNLQDGEVITLSFVRTNACGCGEI</sequence>
<evidence type="ECO:0000313" key="3">
    <source>
        <dbReference type="EMBL" id="KAG2238804.1"/>
    </source>
</evidence>
<gene>
    <name evidence="3" type="ORF">Bca52824_091975</name>
</gene>
<keyword evidence="1" id="KW-0507">mRNA processing</keyword>
<name>A0A8X7NRQ7_BRACI</name>
<evidence type="ECO:0000259" key="2">
    <source>
        <dbReference type="PROSITE" id="PS50128"/>
    </source>
</evidence>
<dbReference type="PROSITE" id="PS50128">
    <property type="entry name" value="SURP"/>
    <property type="match status" value="1"/>
</dbReference>
<dbReference type="GO" id="GO:0071013">
    <property type="term" value="C:catalytic step 2 spliceosome"/>
    <property type="evidence" value="ECO:0007669"/>
    <property type="project" value="TreeGrafter"/>
</dbReference>
<dbReference type="InterPro" id="IPR035967">
    <property type="entry name" value="SWAP/Surp_sf"/>
</dbReference>
<keyword evidence="4" id="KW-1185">Reference proteome</keyword>
<dbReference type="EMBL" id="JAAMPC010001610">
    <property type="protein sequence ID" value="KAG2238804.1"/>
    <property type="molecule type" value="Genomic_DNA"/>
</dbReference>
<dbReference type="Pfam" id="PF01805">
    <property type="entry name" value="Surp"/>
    <property type="match status" value="1"/>
</dbReference>
<dbReference type="GO" id="GO:0005686">
    <property type="term" value="C:U2 snRNP"/>
    <property type="evidence" value="ECO:0007669"/>
    <property type="project" value="TreeGrafter"/>
</dbReference>
<accession>A0A8X7NRQ7</accession>
<comment type="caution">
    <text evidence="3">The sequence shown here is derived from an EMBL/GenBank/DDBJ whole genome shotgun (WGS) entry which is preliminary data.</text>
</comment>
<dbReference type="GO" id="GO:0071004">
    <property type="term" value="C:U2-type prespliceosome"/>
    <property type="evidence" value="ECO:0007669"/>
    <property type="project" value="TreeGrafter"/>
</dbReference>
<dbReference type="AlphaFoldDB" id="A0A8X7NRQ7"/>
<dbReference type="GO" id="GO:0045292">
    <property type="term" value="P:mRNA cis splicing, via spliceosome"/>
    <property type="evidence" value="ECO:0007669"/>
    <property type="project" value="InterPro"/>
</dbReference>
<dbReference type="InterPro" id="IPR045146">
    <property type="entry name" value="SF3A1"/>
</dbReference>
<dbReference type="PANTHER" id="PTHR15316:SF1">
    <property type="entry name" value="SPLICING FACTOR 3A SUBUNIT 1"/>
    <property type="match status" value="1"/>
</dbReference>
<feature type="domain" description="SURP motif" evidence="2">
    <location>
        <begin position="149"/>
        <end position="191"/>
    </location>
</feature>
<reference evidence="3 4" key="1">
    <citation type="submission" date="2020-02" db="EMBL/GenBank/DDBJ databases">
        <authorList>
            <person name="Ma Q."/>
            <person name="Huang Y."/>
            <person name="Song X."/>
            <person name="Pei D."/>
        </authorList>
    </citation>
    <scope>NUCLEOTIDE SEQUENCE [LARGE SCALE GENOMIC DNA]</scope>
    <source>
        <strain evidence="3">Sxm20200214</strain>
        <tissue evidence="3">Leaf</tissue>
    </source>
</reference>
<dbReference type="GO" id="GO:0000381">
    <property type="term" value="P:regulation of alternative mRNA splicing, via spliceosome"/>
    <property type="evidence" value="ECO:0007669"/>
    <property type="project" value="TreeGrafter"/>
</dbReference>